<evidence type="ECO:0000256" key="1">
    <source>
        <dbReference type="SAM" id="Phobius"/>
    </source>
</evidence>
<keyword evidence="1" id="KW-0812">Transmembrane</keyword>
<reference evidence="3" key="1">
    <citation type="journal article" date="2019" name="Int. J. Syst. Evol. Microbiol.">
        <title>The Global Catalogue of Microorganisms (GCM) 10K type strain sequencing project: providing services to taxonomists for standard genome sequencing and annotation.</title>
        <authorList>
            <consortium name="The Broad Institute Genomics Platform"/>
            <consortium name="The Broad Institute Genome Sequencing Center for Infectious Disease"/>
            <person name="Wu L."/>
            <person name="Ma J."/>
        </authorList>
    </citation>
    <scope>NUCLEOTIDE SEQUENCE [LARGE SCALE GENOMIC DNA]</scope>
    <source>
        <strain evidence="3">JCM 11574</strain>
    </source>
</reference>
<keyword evidence="1" id="KW-0472">Membrane</keyword>
<accession>A0ABP6HFI0</accession>
<protein>
    <submittedName>
        <fullName evidence="2">Uncharacterized protein</fullName>
    </submittedName>
</protein>
<evidence type="ECO:0000313" key="3">
    <source>
        <dbReference type="Proteomes" id="UP001500893"/>
    </source>
</evidence>
<proteinExistence type="predicted"/>
<sequence>MPEETTPPAAPPATPPAGPALGGPVVRALGAGCLGCGGLVLVAVLALVGVLLWNASDGTDLPRVAPREMADRAVRNSQEAYDVMGFTRALQPGEEPGEGGAGTRNTLGAQYCYDGGPLGLEDRTVDGAYGMYHEWALDQVPAGRAVPGLRRLRRRLREDGWDVSSYREGGSGEDWSLFVRRDGGERMSFTWSPRRRYFTGGATVPCAYDPGWTAGAGGFWSPDSAAGSVTPPVLAPGRL</sequence>
<comment type="caution">
    <text evidence="2">The sequence shown here is derived from an EMBL/GenBank/DDBJ whole genome shotgun (WGS) entry which is preliminary data.</text>
</comment>
<feature type="transmembrane region" description="Helical" evidence="1">
    <location>
        <begin position="28"/>
        <end position="53"/>
    </location>
</feature>
<dbReference type="Proteomes" id="UP001500893">
    <property type="component" value="Unassembled WGS sequence"/>
</dbReference>
<dbReference type="EMBL" id="BAAAVM010000111">
    <property type="protein sequence ID" value="GAA2772337.1"/>
    <property type="molecule type" value="Genomic_DNA"/>
</dbReference>
<organism evidence="2 3">
    <name type="scientific">Streptomyces rameus</name>
    <dbReference type="NCBI Taxonomy" id="68261"/>
    <lineage>
        <taxon>Bacteria</taxon>
        <taxon>Bacillati</taxon>
        <taxon>Actinomycetota</taxon>
        <taxon>Actinomycetes</taxon>
        <taxon>Kitasatosporales</taxon>
        <taxon>Streptomycetaceae</taxon>
        <taxon>Streptomyces</taxon>
    </lineage>
</organism>
<gene>
    <name evidence="2" type="ORF">GCM10010521_57980</name>
</gene>
<evidence type="ECO:0000313" key="2">
    <source>
        <dbReference type="EMBL" id="GAA2772337.1"/>
    </source>
</evidence>
<dbReference type="RefSeq" id="WP_345057348.1">
    <property type="nucleotide sequence ID" value="NZ_BAAAVM010000111.1"/>
</dbReference>
<keyword evidence="3" id="KW-1185">Reference proteome</keyword>
<name>A0ABP6HFI0_9ACTN</name>
<keyword evidence="1" id="KW-1133">Transmembrane helix</keyword>